<feature type="compositionally biased region" description="Polar residues" evidence="1">
    <location>
        <begin position="330"/>
        <end position="342"/>
    </location>
</feature>
<feature type="compositionally biased region" description="Gly residues" evidence="1">
    <location>
        <begin position="481"/>
        <end position="491"/>
    </location>
</feature>
<feature type="compositionally biased region" description="Polar residues" evidence="1">
    <location>
        <begin position="658"/>
        <end position="725"/>
    </location>
</feature>
<evidence type="ECO:0000259" key="2">
    <source>
        <dbReference type="Pfam" id="PF05018"/>
    </source>
</evidence>
<dbReference type="InterPro" id="IPR007714">
    <property type="entry name" value="CFA20_dom"/>
</dbReference>
<feature type="region of interest" description="Disordered" evidence="1">
    <location>
        <begin position="259"/>
        <end position="342"/>
    </location>
</feature>
<feature type="region of interest" description="Disordered" evidence="1">
    <location>
        <begin position="535"/>
        <end position="729"/>
    </location>
</feature>
<feature type="compositionally biased region" description="Polar residues" evidence="1">
    <location>
        <begin position="266"/>
        <end position="294"/>
    </location>
</feature>
<feature type="compositionally biased region" description="Basic and acidic residues" evidence="1">
    <location>
        <begin position="947"/>
        <end position="956"/>
    </location>
</feature>
<proteinExistence type="predicted"/>
<evidence type="ECO:0000313" key="3">
    <source>
        <dbReference type="EMBL" id="OWF55807.1"/>
    </source>
</evidence>
<accession>A0A210R474</accession>
<dbReference type="PANTHER" id="PTHR12458">
    <property type="entry name" value="ORF PROTEIN"/>
    <property type="match status" value="1"/>
</dbReference>
<dbReference type="EMBL" id="NEDP02000462">
    <property type="protein sequence ID" value="OWF55807.1"/>
    <property type="molecule type" value="Genomic_DNA"/>
</dbReference>
<feature type="compositionally biased region" description="Polar residues" evidence="1">
    <location>
        <begin position="905"/>
        <end position="914"/>
    </location>
</feature>
<protein>
    <recommendedName>
        <fullName evidence="2">CFA20 domain-containing protein</fullName>
    </recommendedName>
</protein>
<dbReference type="Proteomes" id="UP000242188">
    <property type="component" value="Unassembled WGS sequence"/>
</dbReference>
<feature type="compositionally biased region" description="Basic and acidic residues" evidence="1">
    <location>
        <begin position="496"/>
        <end position="507"/>
    </location>
</feature>
<dbReference type="STRING" id="6573.A0A210R474"/>
<evidence type="ECO:0000256" key="1">
    <source>
        <dbReference type="SAM" id="MobiDB-lite"/>
    </source>
</evidence>
<dbReference type="OrthoDB" id="10261083at2759"/>
<feature type="compositionally biased region" description="Polar residues" evidence="1">
    <location>
        <begin position="396"/>
        <end position="429"/>
    </location>
</feature>
<name>A0A210R474_MIZYE</name>
<comment type="caution">
    <text evidence="3">The sequence shown here is derived from an EMBL/GenBank/DDBJ whole genome shotgun (WGS) entry which is preliminary data.</text>
</comment>
<feature type="compositionally biased region" description="Basic and acidic residues" evidence="1">
    <location>
        <begin position="623"/>
        <end position="635"/>
    </location>
</feature>
<evidence type="ECO:0000313" key="4">
    <source>
        <dbReference type="Proteomes" id="UP000242188"/>
    </source>
</evidence>
<feature type="compositionally biased region" description="Low complexity" evidence="1">
    <location>
        <begin position="597"/>
        <end position="611"/>
    </location>
</feature>
<reference evidence="3 4" key="1">
    <citation type="journal article" date="2017" name="Nat. Ecol. Evol.">
        <title>Scallop genome provides insights into evolution of bilaterian karyotype and development.</title>
        <authorList>
            <person name="Wang S."/>
            <person name="Zhang J."/>
            <person name="Jiao W."/>
            <person name="Li J."/>
            <person name="Xun X."/>
            <person name="Sun Y."/>
            <person name="Guo X."/>
            <person name="Huan P."/>
            <person name="Dong B."/>
            <person name="Zhang L."/>
            <person name="Hu X."/>
            <person name="Sun X."/>
            <person name="Wang J."/>
            <person name="Zhao C."/>
            <person name="Wang Y."/>
            <person name="Wang D."/>
            <person name="Huang X."/>
            <person name="Wang R."/>
            <person name="Lv J."/>
            <person name="Li Y."/>
            <person name="Zhang Z."/>
            <person name="Liu B."/>
            <person name="Lu W."/>
            <person name="Hui Y."/>
            <person name="Liang J."/>
            <person name="Zhou Z."/>
            <person name="Hou R."/>
            <person name="Li X."/>
            <person name="Liu Y."/>
            <person name="Li H."/>
            <person name="Ning X."/>
            <person name="Lin Y."/>
            <person name="Zhao L."/>
            <person name="Xing Q."/>
            <person name="Dou J."/>
            <person name="Li Y."/>
            <person name="Mao J."/>
            <person name="Guo H."/>
            <person name="Dou H."/>
            <person name="Li T."/>
            <person name="Mu C."/>
            <person name="Jiang W."/>
            <person name="Fu Q."/>
            <person name="Fu X."/>
            <person name="Miao Y."/>
            <person name="Liu J."/>
            <person name="Yu Q."/>
            <person name="Li R."/>
            <person name="Liao H."/>
            <person name="Li X."/>
            <person name="Kong Y."/>
            <person name="Jiang Z."/>
            <person name="Chourrout D."/>
            <person name="Li R."/>
            <person name="Bao Z."/>
        </authorList>
    </citation>
    <scope>NUCLEOTIDE SEQUENCE [LARGE SCALE GENOMIC DNA]</scope>
    <source>
        <strain evidence="3 4">PY_sf001</strain>
    </source>
</reference>
<feature type="region of interest" description="Disordered" evidence="1">
    <location>
        <begin position="355"/>
        <end position="507"/>
    </location>
</feature>
<gene>
    <name evidence="3" type="ORF">KP79_PYT10848</name>
</gene>
<feature type="compositionally biased region" description="Polar residues" evidence="1">
    <location>
        <begin position="854"/>
        <end position="866"/>
    </location>
</feature>
<feature type="region of interest" description="Disordered" evidence="1">
    <location>
        <begin position="829"/>
        <end position="972"/>
    </location>
</feature>
<dbReference type="Pfam" id="PF05018">
    <property type="entry name" value="CFA20_dom"/>
    <property type="match status" value="1"/>
</dbReference>
<feature type="domain" description="CFA20" evidence="2">
    <location>
        <begin position="1"/>
        <end position="171"/>
    </location>
</feature>
<dbReference type="InterPro" id="IPR040441">
    <property type="entry name" value="CFA20/CFAP20DC"/>
</dbReference>
<keyword evidence="4" id="KW-1185">Reference proteome</keyword>
<feature type="compositionally biased region" description="Polar residues" evidence="1">
    <location>
        <begin position="927"/>
        <end position="946"/>
    </location>
</feature>
<feature type="compositionally biased region" description="Polar residues" evidence="1">
    <location>
        <begin position="443"/>
        <end position="456"/>
    </location>
</feature>
<sequence>MFKNEYQGGPFFEVLTLQGKESSAHWKFSGGVKKVYDKEVKSYIYSLEGTPSTTKVHFPKDQSQAVPLIQRYLVIQLHLAKGQDLSIELGVADLGNNKRRLHFSTAQKETQVTPLHAKIPLTIVRRSIWLNMCIDMVSLVGETWRGQTYKATQSISVSANCKLRRIFTMKTQPPDTAEDEEMYGCPPSNSGELDQIPKSCQLANDVQQITQLLTLTKIRHGERLRGGSGDVNHASATLELDLNSSGRRTSLNDSFHIAFGSKVPGKTTSQNTSRKSAQGNMTNRSVRSTYSRMDSQTEDMSEEHFELSSSIASKDGFLSGSDHSREDSVHQPSHQRQGSDSLSQVDLEMMSRIDKPKQDFSMVQPHPPREPSNDRLRRKIRVKNGGSGVGKDRVSSAGSVTDENMSVGPSVQSHLSESGYSSQKSSTTPHRQRLISDGDLNLSDGSENTTDSASRNRSAEMARGVKPQVVPRVSDRSKGKSSGGCFKGVGASGQDSYERLSPKTSKEYNCEDYLEDKPELLDDSMSNVIELLKQKAGLGGRMGQDWDDLTDEEDSSAEDLGREEYEESDEEDNGNRDNIFLFASRPKSAPRRHLSPSQADSGLDLDSSSQSRTLSLPRNSKKVSKDMARGARPEEDFYNNNSSSEDDDIHVRKKLTGSRPNSGSNSRPHSGTNSRPHSGTNSRPQSGTNSRPHSGTNSQPQSGTHSGTSSRNPSGTIRSGMNNMAVSPKSGLEKKIARTVLSPVQPQIANESPELRFSSNTSVLQVPGLNNGHLSNNSMSRMSRKSLREIPMNDARLKSSEKPYDFSKYQMADITESFEAKMLSSMKRHNDEELEDVVESPRKQTAPSMPLNKSPHSTLTQEQNPRNLYDFSPTLTSDDDTSLSTWQAPPNAPHNYQDEMKSRLSTDTLTSSNPRDWGMFSPPLPVFQSQLKNSTEDLSVGSNNNSPRKEASDLSPRKAGLSAMGRQDTTDDESIDELDLLYDPCLSCYYDPRSCKYYELV</sequence>
<dbReference type="AlphaFoldDB" id="A0A210R474"/>
<organism evidence="3 4">
    <name type="scientific">Mizuhopecten yessoensis</name>
    <name type="common">Japanese scallop</name>
    <name type="synonym">Patinopecten yessoensis</name>
    <dbReference type="NCBI Taxonomy" id="6573"/>
    <lineage>
        <taxon>Eukaryota</taxon>
        <taxon>Metazoa</taxon>
        <taxon>Spiralia</taxon>
        <taxon>Lophotrochozoa</taxon>
        <taxon>Mollusca</taxon>
        <taxon>Bivalvia</taxon>
        <taxon>Autobranchia</taxon>
        <taxon>Pteriomorphia</taxon>
        <taxon>Pectinida</taxon>
        <taxon>Pectinoidea</taxon>
        <taxon>Pectinidae</taxon>
        <taxon>Mizuhopecten</taxon>
    </lineage>
</organism>
<feature type="compositionally biased region" description="Acidic residues" evidence="1">
    <location>
        <begin position="545"/>
        <end position="557"/>
    </location>
</feature>